<name>A0A4R9JZI0_9LEPT</name>
<protein>
    <submittedName>
        <fullName evidence="2">Uncharacterized protein</fullName>
    </submittedName>
</protein>
<dbReference type="Proteomes" id="UP000297762">
    <property type="component" value="Unassembled WGS sequence"/>
</dbReference>
<feature type="transmembrane region" description="Helical" evidence="1">
    <location>
        <begin position="12"/>
        <end position="29"/>
    </location>
</feature>
<dbReference type="AlphaFoldDB" id="A0A4R9JZI0"/>
<evidence type="ECO:0000256" key="1">
    <source>
        <dbReference type="SAM" id="Phobius"/>
    </source>
</evidence>
<keyword evidence="1" id="KW-1133">Transmembrane helix</keyword>
<gene>
    <name evidence="2" type="ORF">EHQ64_17140</name>
</gene>
<comment type="caution">
    <text evidence="2">The sequence shown here is derived from an EMBL/GenBank/DDBJ whole genome shotgun (WGS) entry which is preliminary data.</text>
</comment>
<evidence type="ECO:0000313" key="2">
    <source>
        <dbReference type="EMBL" id="TGL58773.1"/>
    </source>
</evidence>
<dbReference type="RefSeq" id="WP_135651020.1">
    <property type="nucleotide sequence ID" value="NZ_RQGF01000035.1"/>
</dbReference>
<reference evidence="2" key="1">
    <citation type="journal article" date="2019" name="PLoS Negl. Trop. Dis.">
        <title>Revisiting the worldwide diversity of Leptospira species in the environment.</title>
        <authorList>
            <person name="Vincent A.T."/>
            <person name="Schiettekatte O."/>
            <person name="Bourhy P."/>
            <person name="Veyrier F.J."/>
            <person name="Picardeau M."/>
        </authorList>
    </citation>
    <scope>NUCLEOTIDE SEQUENCE [LARGE SCALE GENOMIC DNA]</scope>
    <source>
        <strain evidence="2">201702455</strain>
    </source>
</reference>
<evidence type="ECO:0000313" key="3">
    <source>
        <dbReference type="Proteomes" id="UP000297762"/>
    </source>
</evidence>
<sequence length="530" mass="62392">MKEKNPKFKIVYLSLLFISIFAFFDRVVLDNLLFGFPNELEWDTSPWFNFLEKRRRIQFSPEEKGTLIVGSSVALYSSLPERMNENLKKAPGSIRTEFYSHPALTPSDFYFYKEDIASKNPKLVFFVLNPADLQLDFLINEEESEKRLEQYRRNELYQEKSIINFQDLKYSEAALADVSAKTRHQNRMIYPALYLREKFSEVLKIGKSTVLSLLSRSLFLVVRYRSFLYDPMDAWIENHLRSGRSYHYYTGIQPEEGIYLRGWAKPEFSIRCELKNGVFEESVFFQEKGTTLRVWGEGKPILFDKTFAKSGWHTIRFDVPEKPEQTKLRIATDKKISSLQVDSRIFGTEEIYGIRLSQNFCRKEIRKNISYLRISGIDDSRLSQMDDDAYVKDYTERIYGYKGESSKMSRLVTLRMAKIKLASSPQFFLWSELDYLKKGVEYLESKGIKVMIVNSPENPIERSVYEESPWYKGYISYLEKLGQKNYTFKNAIPEFRDIQSFLDPHHLTYQASEKSSDLYSDWILEVLAEK</sequence>
<keyword evidence="3" id="KW-1185">Reference proteome</keyword>
<accession>A0A4R9JZI0</accession>
<dbReference type="EMBL" id="RQGF01000035">
    <property type="protein sequence ID" value="TGL58773.1"/>
    <property type="molecule type" value="Genomic_DNA"/>
</dbReference>
<proteinExistence type="predicted"/>
<organism evidence="2 3">
    <name type="scientific">Leptospira sarikeiensis</name>
    <dbReference type="NCBI Taxonomy" id="2484943"/>
    <lineage>
        <taxon>Bacteria</taxon>
        <taxon>Pseudomonadati</taxon>
        <taxon>Spirochaetota</taxon>
        <taxon>Spirochaetia</taxon>
        <taxon>Leptospirales</taxon>
        <taxon>Leptospiraceae</taxon>
        <taxon>Leptospira</taxon>
    </lineage>
</organism>
<dbReference type="OrthoDB" id="313341at2"/>
<keyword evidence="1" id="KW-0812">Transmembrane</keyword>
<keyword evidence="1" id="KW-0472">Membrane</keyword>